<accession>A0AAV4DGF5</accession>
<comment type="caution">
    <text evidence="1">The sequence shown here is derived from an EMBL/GenBank/DDBJ whole genome shotgun (WGS) entry which is preliminary data.</text>
</comment>
<sequence length="212" mass="24132">MRTCGRRKDMARPDITVKLKPVGLTPPNFTFQDWCRISQKVGRQIQDFTKYAHFSKSQSTLYPTVTVSVCRNFEGHLVSNDGGSEITDKCCTGSIDCKSIRPRQALKALLRNTAGENFVVLIFHLLAVTKLQKVCQMTADEFQQHIWILKQLVRQRQSLQKKKDPACQKEKLLGCLKTVKSLFVFPWHFRIKHHIHINSCARDVLAPAAAAP</sequence>
<dbReference type="AlphaFoldDB" id="A0AAV4DGF5"/>
<evidence type="ECO:0000313" key="2">
    <source>
        <dbReference type="Proteomes" id="UP000735302"/>
    </source>
</evidence>
<keyword evidence="2" id="KW-1185">Reference proteome</keyword>
<reference evidence="1 2" key="1">
    <citation type="journal article" date="2021" name="Elife">
        <title>Chloroplast acquisition without the gene transfer in kleptoplastic sea slugs, Plakobranchus ocellatus.</title>
        <authorList>
            <person name="Maeda T."/>
            <person name="Takahashi S."/>
            <person name="Yoshida T."/>
            <person name="Shimamura S."/>
            <person name="Takaki Y."/>
            <person name="Nagai Y."/>
            <person name="Toyoda A."/>
            <person name="Suzuki Y."/>
            <person name="Arimoto A."/>
            <person name="Ishii H."/>
            <person name="Satoh N."/>
            <person name="Nishiyama T."/>
            <person name="Hasebe M."/>
            <person name="Maruyama T."/>
            <person name="Minagawa J."/>
            <person name="Obokata J."/>
            <person name="Shigenobu S."/>
        </authorList>
    </citation>
    <scope>NUCLEOTIDE SEQUENCE [LARGE SCALE GENOMIC DNA]</scope>
</reference>
<dbReference type="Proteomes" id="UP000735302">
    <property type="component" value="Unassembled WGS sequence"/>
</dbReference>
<protein>
    <submittedName>
        <fullName evidence="1">Uncharacterized protein</fullName>
    </submittedName>
</protein>
<organism evidence="1 2">
    <name type="scientific">Plakobranchus ocellatus</name>
    <dbReference type="NCBI Taxonomy" id="259542"/>
    <lineage>
        <taxon>Eukaryota</taxon>
        <taxon>Metazoa</taxon>
        <taxon>Spiralia</taxon>
        <taxon>Lophotrochozoa</taxon>
        <taxon>Mollusca</taxon>
        <taxon>Gastropoda</taxon>
        <taxon>Heterobranchia</taxon>
        <taxon>Euthyneura</taxon>
        <taxon>Panpulmonata</taxon>
        <taxon>Sacoglossa</taxon>
        <taxon>Placobranchoidea</taxon>
        <taxon>Plakobranchidae</taxon>
        <taxon>Plakobranchus</taxon>
    </lineage>
</organism>
<gene>
    <name evidence="1" type="ORF">PoB_006988800</name>
</gene>
<proteinExistence type="predicted"/>
<dbReference type="EMBL" id="BLXT01007882">
    <property type="protein sequence ID" value="GFO43383.1"/>
    <property type="molecule type" value="Genomic_DNA"/>
</dbReference>
<name>A0AAV4DGF5_9GAST</name>
<evidence type="ECO:0000313" key="1">
    <source>
        <dbReference type="EMBL" id="GFO43383.1"/>
    </source>
</evidence>